<dbReference type="Proteomes" id="UP001156903">
    <property type="component" value="Unassembled WGS sequence"/>
</dbReference>
<dbReference type="InterPro" id="IPR021529">
    <property type="entry name" value="DUF2798"/>
</dbReference>
<protein>
    <recommendedName>
        <fullName evidence="4">DUF2798 domain-containing protein</fullName>
    </recommendedName>
</protein>
<feature type="transmembrane region" description="Helical" evidence="1">
    <location>
        <begin position="47"/>
        <end position="68"/>
    </location>
</feature>
<keyword evidence="1" id="KW-0812">Transmembrane</keyword>
<dbReference type="EMBL" id="BSPB01000007">
    <property type="protein sequence ID" value="GLS13964.1"/>
    <property type="molecule type" value="Genomic_DNA"/>
</dbReference>
<keyword evidence="1" id="KW-0472">Membrane</keyword>
<evidence type="ECO:0000313" key="2">
    <source>
        <dbReference type="EMBL" id="GLS13964.1"/>
    </source>
</evidence>
<sequence length="117" mass="13046">MKYTSISKYFFKGYPLPLPLPVSLSQQPPRAKALYSMRKLPYKFSSLAFAFYMATIIAFMMCLLLTAINTGVDTQFIQRVLSTYVIAMPVAFACVVLVRPLVLYLVSKTVATNAGDT</sequence>
<gene>
    <name evidence="2" type="ORF">GCM10007935_13940</name>
</gene>
<reference evidence="3" key="1">
    <citation type="journal article" date="2019" name="Int. J. Syst. Evol. Microbiol.">
        <title>The Global Catalogue of Microorganisms (GCM) 10K type strain sequencing project: providing services to taxonomists for standard genome sequencing and annotation.</title>
        <authorList>
            <consortium name="The Broad Institute Genomics Platform"/>
            <consortium name="The Broad Institute Genome Sequencing Center for Infectious Disease"/>
            <person name="Wu L."/>
            <person name="Ma J."/>
        </authorList>
    </citation>
    <scope>NUCLEOTIDE SEQUENCE [LARGE SCALE GENOMIC DNA]</scope>
    <source>
        <strain evidence="3">NBRC 109341</strain>
    </source>
</reference>
<evidence type="ECO:0000256" key="1">
    <source>
        <dbReference type="SAM" id="Phobius"/>
    </source>
</evidence>
<dbReference type="Pfam" id="PF11391">
    <property type="entry name" value="DUF2798"/>
    <property type="match status" value="1"/>
</dbReference>
<comment type="caution">
    <text evidence="2">The sequence shown here is derived from an EMBL/GenBank/DDBJ whole genome shotgun (WGS) entry which is preliminary data.</text>
</comment>
<organism evidence="2 3">
    <name type="scientific">Hydrogenophaga electricum</name>
    <dbReference type="NCBI Taxonomy" id="1230953"/>
    <lineage>
        <taxon>Bacteria</taxon>
        <taxon>Pseudomonadati</taxon>
        <taxon>Pseudomonadota</taxon>
        <taxon>Betaproteobacteria</taxon>
        <taxon>Burkholderiales</taxon>
        <taxon>Comamonadaceae</taxon>
        <taxon>Hydrogenophaga</taxon>
    </lineage>
</organism>
<feature type="transmembrane region" description="Helical" evidence="1">
    <location>
        <begin position="80"/>
        <end position="98"/>
    </location>
</feature>
<accession>A0ABQ6C4Q3</accession>
<name>A0ABQ6C4Q3_9BURK</name>
<evidence type="ECO:0000313" key="3">
    <source>
        <dbReference type="Proteomes" id="UP001156903"/>
    </source>
</evidence>
<proteinExistence type="predicted"/>
<keyword evidence="3" id="KW-1185">Reference proteome</keyword>
<keyword evidence="1" id="KW-1133">Transmembrane helix</keyword>
<evidence type="ECO:0008006" key="4">
    <source>
        <dbReference type="Google" id="ProtNLM"/>
    </source>
</evidence>